<keyword evidence="5" id="KW-1267">Proteomics identification</keyword>
<protein>
    <submittedName>
        <fullName evidence="2">Potassium channel tetramerisation domain containing 14</fullName>
    </submittedName>
</protein>
<reference evidence="2 4" key="1">
    <citation type="journal article" date="2009" name="PLoS Biol.">
        <title>Lineage-specific biology revealed by a finished genome assembly of the mouse.</title>
        <authorList>
            <consortium name="Mouse Genome Sequencing Consortium"/>
            <person name="Church D.M."/>
            <person name="Goodstadt L."/>
            <person name="Hillier L.W."/>
            <person name="Zody M.C."/>
            <person name="Goldstein S."/>
            <person name="She X."/>
            <person name="Bult C.J."/>
            <person name="Agarwala R."/>
            <person name="Cherry J.L."/>
            <person name="DiCuccio M."/>
            <person name="Hlavina W."/>
            <person name="Kapustin Y."/>
            <person name="Meric P."/>
            <person name="Maglott D."/>
            <person name="Birtle Z."/>
            <person name="Marques A.C."/>
            <person name="Graves T."/>
            <person name="Zhou S."/>
            <person name="Teague B."/>
            <person name="Potamousis K."/>
            <person name="Churas C."/>
            <person name="Place M."/>
            <person name="Herschleb J."/>
            <person name="Runnheim R."/>
            <person name="Forrest D."/>
            <person name="Amos-Landgraf J."/>
            <person name="Schwartz D.C."/>
            <person name="Cheng Z."/>
            <person name="Lindblad-Toh K."/>
            <person name="Eichler E.E."/>
            <person name="Ponting C.P."/>
        </authorList>
    </citation>
    <scope>NUCLEOTIDE SEQUENCE [LARGE SCALE GENOMIC DNA]</scope>
    <source>
        <strain evidence="2 4">C57BL/6J</strain>
    </source>
</reference>
<dbReference type="Bgee" id="ENSMUSG00000051727">
    <property type="expression patterns" value="Expressed in indifferent gonad and 165 other cell types or tissues"/>
</dbReference>
<name>F7DE04_MOUSE</name>
<proteinExistence type="evidence at protein level"/>
<dbReference type="MGI" id="MGI:1289222">
    <property type="gene designation" value="Kctd14"/>
</dbReference>
<reference evidence="2" key="4">
    <citation type="submission" date="2025-08" db="UniProtKB">
        <authorList>
            <consortium name="Ensembl"/>
        </authorList>
    </citation>
    <scope>IDENTIFICATION</scope>
    <source>
        <strain evidence="2">C57BL/6J</strain>
    </source>
</reference>
<evidence type="ECO:0007829" key="5">
    <source>
        <dbReference type="ProteomicsDB" id="F7DE04"/>
    </source>
</evidence>
<dbReference type="AlphaFoldDB" id="F7DE04"/>
<gene>
    <name evidence="2 3" type="primary">Kctd14</name>
</gene>
<evidence type="ECO:0000256" key="1">
    <source>
        <dbReference type="SAM" id="MobiDB-lite"/>
    </source>
</evidence>
<evidence type="ECO:0000313" key="4">
    <source>
        <dbReference type="Proteomes" id="UP000000589"/>
    </source>
</evidence>
<dbReference type="Antibodypedia" id="45177">
    <property type="antibodies" value="220 antibodies from 17 providers"/>
</dbReference>
<evidence type="ECO:0000313" key="3">
    <source>
        <dbReference type="MGI" id="MGI:1289222"/>
    </source>
</evidence>
<accession>F7DE04</accession>
<dbReference type="ExpressionAtlas" id="F7DE04">
    <property type="expression patterns" value="baseline and differential"/>
</dbReference>
<dbReference type="AGR" id="MGI:1289222"/>
<reference evidence="6" key="2">
    <citation type="journal article" date="2010" name="Cell">
        <title>A tissue-specific atlas of mouse protein phosphorylation and expression.</title>
        <authorList>
            <person name="Huttlin E.L."/>
            <person name="Jedrychowski M.P."/>
            <person name="Elias J.E."/>
            <person name="Goswami T."/>
            <person name="Rad R."/>
            <person name="Beausoleil S.A."/>
            <person name="Villen J."/>
            <person name="Haas W."/>
            <person name="Sowa M.E."/>
            <person name="Gygi S.P."/>
        </authorList>
    </citation>
    <scope>IDENTIFICATION BY MASS SPECTROMETRY [LARGE SCALE ANALYSIS]</scope>
</reference>
<dbReference type="Ensembl" id="ENSMUST00000121987.3">
    <property type="protein sequence ID" value="ENSMUSP00000113765.3"/>
    <property type="gene ID" value="ENSMUSG00000051727.15"/>
</dbReference>
<dbReference type="ProteomicsDB" id="322457"/>
<organism evidence="2 4">
    <name type="scientific">Mus musculus</name>
    <name type="common">Mouse</name>
    <dbReference type="NCBI Taxonomy" id="10090"/>
    <lineage>
        <taxon>Eukaryota</taxon>
        <taxon>Metazoa</taxon>
        <taxon>Chordata</taxon>
        <taxon>Craniata</taxon>
        <taxon>Vertebrata</taxon>
        <taxon>Euteleostomi</taxon>
        <taxon>Mammalia</taxon>
        <taxon>Eutheria</taxon>
        <taxon>Euarchontoglires</taxon>
        <taxon>Glires</taxon>
        <taxon>Rodentia</taxon>
        <taxon>Myomorpha</taxon>
        <taxon>Muroidea</taxon>
        <taxon>Muridae</taxon>
        <taxon>Murinae</taxon>
        <taxon>Mus</taxon>
        <taxon>Mus</taxon>
    </lineage>
</organism>
<evidence type="ECO:0000313" key="2">
    <source>
        <dbReference type="Ensembl" id="ENSMUSP00000113765.3"/>
    </source>
</evidence>
<dbReference type="Proteomes" id="UP000000589">
    <property type="component" value="Chromosome 7"/>
</dbReference>
<reference evidence="2" key="5">
    <citation type="submission" date="2025-09" db="UniProtKB">
        <authorList>
            <consortium name="Ensembl"/>
        </authorList>
    </citation>
    <scope>IDENTIFICATION</scope>
    <source>
        <strain evidence="2">C57BL/6J</strain>
    </source>
</reference>
<sequence length="74" mass="8088">MSLPANQIKEPGKQSQPAKSLKEPSQEALPVNLLKESSQESRILCPDPAIGVPSSLLKKCLNEFLGKGHLWSQH</sequence>
<evidence type="ECO:0007829" key="6">
    <source>
        <dbReference type="PubMed" id="21183079"/>
    </source>
</evidence>
<keyword evidence="4" id="KW-1185">Reference proteome</keyword>
<dbReference type="VEuPathDB" id="HostDB:ENSMUSG00000051727"/>
<dbReference type="GeneTree" id="ENSGT00940000160762"/>
<feature type="region of interest" description="Disordered" evidence="1">
    <location>
        <begin position="1"/>
        <end position="27"/>
    </location>
</feature>
<reference evidence="2 4" key="3">
    <citation type="journal article" date="2011" name="PLoS Biol.">
        <title>Modernizing reference genome assemblies.</title>
        <authorList>
            <person name="Church D.M."/>
            <person name="Schneider V.A."/>
            <person name="Graves T."/>
            <person name="Auger K."/>
            <person name="Cunningham F."/>
            <person name="Bouk N."/>
            <person name="Chen H.C."/>
            <person name="Agarwala R."/>
            <person name="McLaren W.M."/>
            <person name="Ritchie G.R."/>
            <person name="Albracht D."/>
            <person name="Kremitzki M."/>
            <person name="Rock S."/>
            <person name="Kotkiewicz H."/>
            <person name="Kremitzki C."/>
            <person name="Wollam A."/>
            <person name="Trani L."/>
            <person name="Fulton L."/>
            <person name="Fulton R."/>
            <person name="Matthews L."/>
            <person name="Whitehead S."/>
            <person name="Chow W."/>
            <person name="Torrance J."/>
            <person name="Dunn M."/>
            <person name="Harden G."/>
            <person name="Threadgold G."/>
            <person name="Wood J."/>
            <person name="Collins J."/>
            <person name="Heath P."/>
            <person name="Griffiths G."/>
            <person name="Pelan S."/>
            <person name="Grafham D."/>
            <person name="Eichler E.E."/>
            <person name="Weinstock G."/>
            <person name="Mardis E.R."/>
            <person name="Wilson R.K."/>
            <person name="Howe K."/>
            <person name="Flicek P."/>
            <person name="Hubbard T."/>
        </authorList>
    </citation>
    <scope>NUCLEOTIDE SEQUENCE [LARGE SCALE GENOMIC DNA]</scope>
    <source>
        <strain evidence="2 4">C57BL/6J</strain>
    </source>
</reference>